<name>A0A6N3EH49_9FIRM</name>
<gene>
    <name evidence="4" type="ORF">CHLFYP18_00774</name>
</gene>
<dbReference type="RefSeq" id="WP_320952087.1">
    <property type="nucleotide sequence ID" value="NZ_CACRUH010000047.1"/>
</dbReference>
<feature type="domain" description="MobA-like NTP transferase" evidence="3">
    <location>
        <begin position="3"/>
        <end position="122"/>
    </location>
</feature>
<dbReference type="InterPro" id="IPR025877">
    <property type="entry name" value="MobA-like_NTP_Trfase"/>
</dbReference>
<evidence type="ECO:0000256" key="1">
    <source>
        <dbReference type="ARBA" id="ARBA00022679"/>
    </source>
</evidence>
<dbReference type="SUPFAM" id="SSF53448">
    <property type="entry name" value="Nucleotide-diphospho-sugar transferases"/>
    <property type="match status" value="1"/>
</dbReference>
<organism evidence="4">
    <name type="scientific">Hungatella hathewayi</name>
    <dbReference type="NCBI Taxonomy" id="154046"/>
    <lineage>
        <taxon>Bacteria</taxon>
        <taxon>Bacillati</taxon>
        <taxon>Bacillota</taxon>
        <taxon>Clostridia</taxon>
        <taxon>Lachnospirales</taxon>
        <taxon>Lachnospiraceae</taxon>
        <taxon>Hungatella</taxon>
    </lineage>
</organism>
<proteinExistence type="predicted"/>
<dbReference type="Pfam" id="PF12804">
    <property type="entry name" value="NTP_transf_3"/>
    <property type="match status" value="1"/>
</dbReference>
<evidence type="ECO:0000313" key="4">
    <source>
        <dbReference type="EMBL" id="VYU38041.1"/>
    </source>
</evidence>
<dbReference type="InterPro" id="IPR029044">
    <property type="entry name" value="Nucleotide-diphossugar_trans"/>
</dbReference>
<accession>A0A6N3EH49</accession>
<keyword evidence="1 4" id="KW-0808">Transferase</keyword>
<evidence type="ECO:0000259" key="3">
    <source>
        <dbReference type="Pfam" id="PF12804"/>
    </source>
</evidence>
<reference evidence="4" key="1">
    <citation type="submission" date="2019-11" db="EMBL/GenBank/DDBJ databases">
        <authorList>
            <person name="Feng L."/>
        </authorList>
    </citation>
    <scope>NUCLEOTIDE SEQUENCE</scope>
    <source>
        <strain evidence="4">ChathewayiLFYP18</strain>
    </source>
</reference>
<dbReference type="EMBL" id="CACRUH010000047">
    <property type="protein sequence ID" value="VYU38041.1"/>
    <property type="molecule type" value="Genomic_DNA"/>
</dbReference>
<evidence type="ECO:0000256" key="2">
    <source>
        <dbReference type="ARBA" id="ARBA00022695"/>
    </source>
</evidence>
<dbReference type="GO" id="GO:0016779">
    <property type="term" value="F:nucleotidyltransferase activity"/>
    <property type="evidence" value="ECO:0007669"/>
    <property type="project" value="UniProtKB-KW"/>
</dbReference>
<protein>
    <submittedName>
        <fullName evidence="4">MobA-like NTP transferase domain protein</fullName>
    </submittedName>
</protein>
<dbReference type="AlphaFoldDB" id="A0A6N3EH49"/>
<dbReference type="Gene3D" id="3.90.550.10">
    <property type="entry name" value="Spore Coat Polysaccharide Biosynthesis Protein SpsA, Chain A"/>
    <property type="match status" value="1"/>
</dbReference>
<sequence length="237" mass="27546">MKALILNSGMGSRMGDITKIHPKCMTEISSKETILSHQLKLLYMAGVRDVVITTGLFNESLMDYCLSLGLRLNYQFVHNPLYESTNYIYSIYLARKCLEDDILLMHGDLVFTEHVLESILNFQASCMAVSTTLPLPEKDFKAVVEGNRIKKIGISYFEDAYAAQPLYKLLKRDWELWLRRMERYCEENRRSCYAENAFNEISDECHLFMLDVQNELCNEIDTLDDLESVKKRMEGEF</sequence>
<dbReference type="InterPro" id="IPR050065">
    <property type="entry name" value="GlmU-like"/>
</dbReference>
<keyword evidence="2" id="KW-0548">Nucleotidyltransferase</keyword>
<dbReference type="PANTHER" id="PTHR43584">
    <property type="entry name" value="NUCLEOTIDYL TRANSFERASE"/>
    <property type="match status" value="1"/>
</dbReference>
<dbReference type="PANTHER" id="PTHR43584:SF5">
    <property type="entry name" value="PROTEIN LICC"/>
    <property type="match status" value="1"/>
</dbReference>